<organism evidence="9 10">
    <name type="scientific">Acetatifactor muris</name>
    <dbReference type="NCBI Taxonomy" id="879566"/>
    <lineage>
        <taxon>Bacteria</taxon>
        <taxon>Bacillati</taxon>
        <taxon>Bacillota</taxon>
        <taxon>Clostridia</taxon>
        <taxon>Lachnospirales</taxon>
        <taxon>Lachnospiraceae</taxon>
        <taxon>Acetatifactor</taxon>
    </lineage>
</organism>
<dbReference type="Pfam" id="PF08531">
    <property type="entry name" value="Bac_rhamnosid_N"/>
    <property type="match status" value="1"/>
</dbReference>
<evidence type="ECO:0000256" key="4">
    <source>
        <dbReference type="SAM" id="MobiDB-lite"/>
    </source>
</evidence>
<dbReference type="Gene3D" id="2.60.40.10">
    <property type="entry name" value="Immunoglobulins"/>
    <property type="match status" value="1"/>
</dbReference>
<evidence type="ECO:0000259" key="8">
    <source>
        <dbReference type="Pfam" id="PF17390"/>
    </source>
</evidence>
<dbReference type="Proteomes" id="UP000236311">
    <property type="component" value="Unassembled WGS sequence"/>
</dbReference>
<proteinExistence type="predicted"/>
<feature type="compositionally biased region" description="Basic and acidic residues" evidence="4">
    <location>
        <begin position="312"/>
        <end position="328"/>
    </location>
</feature>
<dbReference type="RefSeq" id="WP_103241419.1">
    <property type="nucleotide sequence ID" value="NZ_JANJZD010000025.1"/>
</dbReference>
<dbReference type="PIRSF" id="PIRSF010631">
    <property type="entry name" value="A-rhamnsds"/>
    <property type="match status" value="1"/>
</dbReference>
<dbReference type="GO" id="GO:0005975">
    <property type="term" value="P:carbohydrate metabolic process"/>
    <property type="evidence" value="ECO:0007669"/>
    <property type="project" value="InterPro"/>
</dbReference>
<evidence type="ECO:0000313" key="10">
    <source>
        <dbReference type="Proteomes" id="UP000236311"/>
    </source>
</evidence>
<dbReference type="Pfam" id="PF05592">
    <property type="entry name" value="Bac_rhamnosid"/>
    <property type="match status" value="1"/>
</dbReference>
<dbReference type="SUPFAM" id="SSF48208">
    <property type="entry name" value="Six-hairpin glycosidases"/>
    <property type="match status" value="1"/>
</dbReference>
<feature type="domain" description="Alpha-L-rhamnosidase concanavalin-like" evidence="5">
    <location>
        <begin position="367"/>
        <end position="465"/>
    </location>
</feature>
<evidence type="ECO:0000259" key="6">
    <source>
        <dbReference type="Pfam" id="PF08531"/>
    </source>
</evidence>
<feature type="domain" description="Bacterial alpha-L-rhamnosidase N-terminal" evidence="6">
    <location>
        <begin position="159"/>
        <end position="303"/>
    </location>
</feature>
<gene>
    <name evidence="9" type="ORF">AMURIS_04176</name>
</gene>
<dbReference type="EC" id="3.2.1.40" evidence="2"/>
<reference evidence="9 10" key="1">
    <citation type="submission" date="2018-01" db="EMBL/GenBank/DDBJ databases">
        <authorList>
            <person name="Gaut B.S."/>
            <person name="Morton B.R."/>
            <person name="Clegg M.T."/>
            <person name="Duvall M.R."/>
        </authorList>
    </citation>
    <scope>NUCLEOTIDE SEQUENCE [LARGE SCALE GENOMIC DNA]</scope>
    <source>
        <strain evidence="9">GP69</strain>
    </source>
</reference>
<dbReference type="Pfam" id="PF17390">
    <property type="entry name" value="Bac_rhamnosid_C"/>
    <property type="match status" value="1"/>
</dbReference>
<dbReference type="Gene3D" id="1.50.10.10">
    <property type="match status" value="1"/>
</dbReference>
<evidence type="ECO:0000259" key="5">
    <source>
        <dbReference type="Pfam" id="PF05592"/>
    </source>
</evidence>
<feature type="domain" description="Alpha-L-rhamnosidase six-hairpin glycosidase" evidence="7">
    <location>
        <begin position="470"/>
        <end position="824"/>
    </location>
</feature>
<feature type="domain" description="Alpha-L-rhamnosidase C-terminal" evidence="8">
    <location>
        <begin position="829"/>
        <end position="899"/>
    </location>
</feature>
<comment type="catalytic activity">
    <reaction evidence="1">
        <text>Hydrolysis of terminal non-reducing alpha-L-rhamnose residues in alpha-L-rhamnosides.</text>
        <dbReference type="EC" id="3.2.1.40"/>
    </reaction>
</comment>
<sequence>MLKAVKINMEYLEQPVGLGGIPWFGWILESDRKNVVQKSYQLQIADDLRFERILYDSGVVESEESVHVEVPWEKTEGQGIQIGEKGKAWREIQSCREYFVRVRVSDGVEESPYSDTASFVTGILDRSEWKADFITAEEETDSGKSGSTCLKKRISLDGEVESAWVCGTALGLYRLFINGEKAGEDEMTPGWTSYQKHLCYQTYDVTDLLKEGENVLEVMLGAGWYKGKMGFLLLRNNYGTRTAFLMQMTVRYRDGREETFVTDESWQGRPGPVTFSEIYDGEWYDARLESEEYESEGIGEAGRVAEGTPGRDAGEGQEKEGTARESENVGEWKKVSGIAFPKEALTAQPGSRVRKMEKLQAQKVILTPEKETVIDFGQNLTGWVHFQVQATRGCEIVLKCFETLDAQGNVYTANLRSAKQEIHYICKGGGPEEYHPLFTFMGFRYVQVLQWPGEVKAEDFSAFALYSQMEQTGTFQCSHPLVNRLQQNILWGLKGNFLDIPTDCPQRDERVGWTGDAQIFCRTACWLMNTYTFFRKWLKDVAADQTPEGGVPHVVPDIISGKEENDWLLSQGTHSAAAWADVAVINPWTMYLTFGDKTILEEQYESMRKWIDFMKEHSTDYIWNYRLQFGDWVALDAEEGSYFGATPNDLTCTAYFAYSTGLFVKIAKILDRQEDAARYDALHDRIVEKFRRTFFKEDGTMTAQTQTAHIVALYFDLVPEVFRAQTARRLTELLEKENGHLVTGFVGTPYFCHALSRNGYVKEAYDLLLKEDFPSWLYQVKMGATTVWEHWDGMKPDGTMWSPDMNSFNHYAYGAVGDWLYRVVLGMEIDEKDPGYHHSIISPQTGDAFDFAEGSYESVYGTLKVRWEKGETEDIRRLWITVPHNTTGEIRLEKGAGEIRADGLEFALKEGIPTARCGSGEWEIVYRKSLCI</sequence>
<keyword evidence="3" id="KW-0378">Hydrolase</keyword>
<dbReference type="InterPro" id="IPR035398">
    <property type="entry name" value="Bac_rhamnosid_C"/>
</dbReference>
<evidence type="ECO:0000256" key="3">
    <source>
        <dbReference type="ARBA" id="ARBA00022801"/>
    </source>
</evidence>
<dbReference type="Pfam" id="PF17389">
    <property type="entry name" value="Bac_rhamnosid6H"/>
    <property type="match status" value="1"/>
</dbReference>
<dbReference type="PANTHER" id="PTHR33307:SF6">
    <property type="entry name" value="ALPHA-RHAMNOSIDASE (EUROFUNG)-RELATED"/>
    <property type="match status" value="1"/>
</dbReference>
<name>A0A2K4ZLS6_9FIRM</name>
<dbReference type="InterPro" id="IPR013737">
    <property type="entry name" value="Bac_rhamnosid_N"/>
</dbReference>
<dbReference type="OrthoDB" id="9761045at2"/>
<keyword evidence="10" id="KW-1185">Reference proteome</keyword>
<dbReference type="AlphaFoldDB" id="A0A2K4ZLS6"/>
<accession>A0A2K4ZLS6</accession>
<dbReference type="Gene3D" id="2.60.120.260">
    <property type="entry name" value="Galactose-binding domain-like"/>
    <property type="match status" value="2"/>
</dbReference>
<dbReference type="InterPro" id="IPR008902">
    <property type="entry name" value="Rhamnosid_concanavalin"/>
</dbReference>
<evidence type="ECO:0000313" key="9">
    <source>
        <dbReference type="EMBL" id="SOY31433.1"/>
    </source>
</evidence>
<dbReference type="InterPro" id="IPR035396">
    <property type="entry name" value="Bac_rhamnosid6H"/>
</dbReference>
<feature type="region of interest" description="Disordered" evidence="4">
    <location>
        <begin position="294"/>
        <end position="328"/>
    </location>
</feature>
<dbReference type="GO" id="GO:0030596">
    <property type="term" value="F:alpha-L-rhamnosidase activity"/>
    <property type="evidence" value="ECO:0007669"/>
    <property type="project" value="UniProtKB-EC"/>
</dbReference>
<dbReference type="Gene3D" id="2.60.420.10">
    <property type="entry name" value="Maltose phosphorylase, domain 3"/>
    <property type="match status" value="1"/>
</dbReference>
<evidence type="ECO:0000256" key="2">
    <source>
        <dbReference type="ARBA" id="ARBA00012652"/>
    </source>
</evidence>
<dbReference type="InterPro" id="IPR016007">
    <property type="entry name" value="Alpha_rhamnosid"/>
</dbReference>
<dbReference type="PANTHER" id="PTHR33307">
    <property type="entry name" value="ALPHA-RHAMNOSIDASE (EUROFUNG)"/>
    <property type="match status" value="1"/>
</dbReference>
<evidence type="ECO:0000256" key="1">
    <source>
        <dbReference type="ARBA" id="ARBA00001445"/>
    </source>
</evidence>
<evidence type="ECO:0000259" key="7">
    <source>
        <dbReference type="Pfam" id="PF17389"/>
    </source>
</evidence>
<dbReference type="InterPro" id="IPR012341">
    <property type="entry name" value="6hp_glycosidase-like_sf"/>
</dbReference>
<protein>
    <recommendedName>
        <fullName evidence="2">alpha-L-rhamnosidase</fullName>
        <ecNumber evidence="2">3.2.1.40</ecNumber>
    </recommendedName>
</protein>
<dbReference type="InterPro" id="IPR008928">
    <property type="entry name" value="6-hairpin_glycosidase_sf"/>
</dbReference>
<dbReference type="Pfam" id="PF25788">
    <property type="entry name" value="Ig_Rha78A_N"/>
    <property type="match status" value="1"/>
</dbReference>
<dbReference type="InterPro" id="IPR013783">
    <property type="entry name" value="Ig-like_fold"/>
</dbReference>
<dbReference type="EMBL" id="OFSM01000025">
    <property type="protein sequence ID" value="SOY31433.1"/>
    <property type="molecule type" value="Genomic_DNA"/>
</dbReference>